<accession>A0A1G6INZ2</accession>
<evidence type="ECO:0000313" key="3">
    <source>
        <dbReference type="Proteomes" id="UP000242949"/>
    </source>
</evidence>
<feature type="transmembrane region" description="Helical" evidence="1">
    <location>
        <begin position="183"/>
        <end position="203"/>
    </location>
</feature>
<feature type="transmembrane region" description="Helical" evidence="1">
    <location>
        <begin position="472"/>
        <end position="492"/>
    </location>
</feature>
<feature type="transmembrane region" description="Helical" evidence="1">
    <location>
        <begin position="113"/>
        <end position="137"/>
    </location>
</feature>
<organism evidence="2 3">
    <name type="scientific">Pelagirhabdus alkalitolerans</name>
    <dbReference type="NCBI Taxonomy" id="1612202"/>
    <lineage>
        <taxon>Bacteria</taxon>
        <taxon>Bacillati</taxon>
        <taxon>Bacillota</taxon>
        <taxon>Bacilli</taxon>
        <taxon>Bacillales</taxon>
        <taxon>Bacillaceae</taxon>
        <taxon>Pelagirhabdus</taxon>
    </lineage>
</organism>
<feature type="transmembrane region" description="Helical" evidence="1">
    <location>
        <begin position="240"/>
        <end position="262"/>
    </location>
</feature>
<feature type="transmembrane region" description="Helical" evidence="1">
    <location>
        <begin position="430"/>
        <end position="452"/>
    </location>
</feature>
<reference evidence="3" key="1">
    <citation type="submission" date="2016-09" db="EMBL/GenBank/DDBJ databases">
        <authorList>
            <person name="Varghese N."/>
            <person name="Submissions S."/>
        </authorList>
    </citation>
    <scope>NUCLEOTIDE SEQUENCE [LARGE SCALE GENOMIC DNA]</scope>
    <source>
        <strain evidence="3">S5</strain>
    </source>
</reference>
<feature type="transmembrane region" description="Helical" evidence="1">
    <location>
        <begin position="69"/>
        <end position="92"/>
    </location>
</feature>
<dbReference type="EMBL" id="FMYI01000004">
    <property type="protein sequence ID" value="SDC08207.1"/>
    <property type="molecule type" value="Genomic_DNA"/>
</dbReference>
<name>A0A1G6INZ2_9BACI</name>
<feature type="transmembrane region" description="Helical" evidence="1">
    <location>
        <begin position="504"/>
        <end position="526"/>
    </location>
</feature>
<feature type="transmembrane region" description="Helical" evidence="1">
    <location>
        <begin position="357"/>
        <end position="379"/>
    </location>
</feature>
<keyword evidence="1" id="KW-0472">Membrane</keyword>
<dbReference type="Proteomes" id="UP000242949">
    <property type="component" value="Unassembled WGS sequence"/>
</dbReference>
<sequence>MRKLLALTHIQLKDFTNKYIQHVNAQNKWLGLLALAIPVLFVLPAYQLVQSMYEGFSLIGFPELTITYMYLGTVVMMALACIPILLSVFFYSNDSTLLAALPVKVDLIVFSKLASIYIYLFILGALLFGTSIVVYMSMTSFDLYGLALGVVALGLAPILPMTLIALLVIPFMALVGTGKNKNLLVVTGMLLFLVAFISIQLLASRAEMDLDVFHNLLLEEDGLLRQLGRNFPPSIWLTRMIQGSLLDGGLFILLNGLILYMLKGVSSLLYTKGLRAFNEGGEEKQAVNKKGIHYKKRRMGYQMVKRHLAIIIKNPIFLLNTVLTMFLPIIIFIIVLLTGTMTQDELMSTALEPYKLYIYAAIITTPTIVGNLSATAITREGKAFWETRALPLHTTDNLKYRIYTTLIISFASSLLLAVIAGIYLNVSLAIVIRAILFCVGATLFFSTVDIIINIERPLLDWVSPTAAVKNNINVIISLVIRAVIGGIAYFFYERLPNLSANEWVMILTSIFFVLSGVAYYMVFGVYSRRFDQINV</sequence>
<dbReference type="STRING" id="1612202.SAMN05421734_10496"/>
<keyword evidence="1" id="KW-0812">Transmembrane</keyword>
<protein>
    <submittedName>
        <fullName evidence="2">ABC-2 type transport system permease protein</fullName>
    </submittedName>
</protein>
<feature type="transmembrane region" description="Helical" evidence="1">
    <location>
        <begin position="400"/>
        <end position="424"/>
    </location>
</feature>
<gene>
    <name evidence="2" type="ORF">SAMN05421734_10496</name>
</gene>
<dbReference type="OrthoDB" id="138672at2"/>
<feature type="transmembrane region" description="Helical" evidence="1">
    <location>
        <begin position="316"/>
        <end position="337"/>
    </location>
</feature>
<proteinExistence type="predicted"/>
<feature type="transmembrane region" description="Helical" evidence="1">
    <location>
        <begin position="29"/>
        <end position="49"/>
    </location>
</feature>
<evidence type="ECO:0000313" key="2">
    <source>
        <dbReference type="EMBL" id="SDC08207.1"/>
    </source>
</evidence>
<evidence type="ECO:0000256" key="1">
    <source>
        <dbReference type="SAM" id="Phobius"/>
    </source>
</evidence>
<keyword evidence="1" id="KW-1133">Transmembrane helix</keyword>
<keyword evidence="3" id="KW-1185">Reference proteome</keyword>
<dbReference type="RefSeq" id="WP_090795035.1">
    <property type="nucleotide sequence ID" value="NZ_FMYI01000004.1"/>
</dbReference>
<feature type="transmembrane region" description="Helical" evidence="1">
    <location>
        <begin position="143"/>
        <end position="171"/>
    </location>
</feature>
<dbReference type="AlphaFoldDB" id="A0A1G6INZ2"/>